<keyword evidence="2 6" id="KW-0479">Metal-binding</keyword>
<dbReference type="EMBL" id="DS113252">
    <property type="protein sequence ID" value="EAY15670.1"/>
    <property type="molecule type" value="Genomic_DNA"/>
</dbReference>
<feature type="binding site" evidence="6">
    <location>
        <position position="938"/>
    </location>
    <ligand>
        <name>Zn(2+)</name>
        <dbReference type="ChEBI" id="CHEBI:29105"/>
        <label>1</label>
    </ligand>
</feature>
<dbReference type="AlphaFoldDB" id="A2DV74"/>
<evidence type="ECO:0000256" key="5">
    <source>
        <dbReference type="PIRSR" id="PIRSR623088-2"/>
    </source>
</evidence>
<feature type="binding site" evidence="6">
    <location>
        <position position="1050"/>
    </location>
    <ligand>
        <name>Zn(2+)</name>
        <dbReference type="ChEBI" id="CHEBI:29105"/>
        <label>1</label>
    </ligand>
</feature>
<feature type="binding site" evidence="5">
    <location>
        <position position="1102"/>
    </location>
    <ligand>
        <name>AMP</name>
        <dbReference type="ChEBI" id="CHEBI:456215"/>
    </ligand>
</feature>
<dbReference type="PRINTS" id="PR00387">
    <property type="entry name" value="PDIESTERASE1"/>
</dbReference>
<evidence type="ECO:0000256" key="2">
    <source>
        <dbReference type="ARBA" id="ARBA00022723"/>
    </source>
</evidence>
<dbReference type="SMART" id="SM00471">
    <property type="entry name" value="HDc"/>
    <property type="match status" value="1"/>
</dbReference>
<dbReference type="InterPro" id="IPR023088">
    <property type="entry name" value="PDEase"/>
</dbReference>
<dbReference type="GO" id="GO:0007165">
    <property type="term" value="P:signal transduction"/>
    <property type="evidence" value="ECO:0007669"/>
    <property type="project" value="InterPro"/>
</dbReference>
<organism evidence="8 9">
    <name type="scientific">Trichomonas vaginalis (strain ATCC PRA-98 / G3)</name>
    <dbReference type="NCBI Taxonomy" id="412133"/>
    <lineage>
        <taxon>Eukaryota</taxon>
        <taxon>Metamonada</taxon>
        <taxon>Parabasalia</taxon>
        <taxon>Trichomonadida</taxon>
        <taxon>Trichomonadidae</taxon>
        <taxon>Trichomonas</taxon>
    </lineage>
</organism>
<dbReference type="InterPro" id="IPR003018">
    <property type="entry name" value="GAF"/>
</dbReference>
<dbReference type="GO" id="GO:0046872">
    <property type="term" value="F:metal ion binding"/>
    <property type="evidence" value="ECO:0007669"/>
    <property type="project" value="UniProtKB-KW"/>
</dbReference>
<dbReference type="Pfam" id="PF00233">
    <property type="entry name" value="PDEase_I"/>
    <property type="match status" value="1"/>
</dbReference>
<evidence type="ECO:0000256" key="3">
    <source>
        <dbReference type="ARBA" id="ARBA00022801"/>
    </source>
</evidence>
<feature type="binding site" evidence="6">
    <location>
        <position position="902"/>
    </location>
    <ligand>
        <name>Zn(2+)</name>
        <dbReference type="ChEBI" id="CHEBI:29105"/>
        <label>1</label>
    </ligand>
</feature>
<feature type="binding site" evidence="5">
    <location>
        <position position="939"/>
    </location>
    <ligand>
        <name>AMP</name>
        <dbReference type="ChEBI" id="CHEBI:456215"/>
    </ligand>
</feature>
<dbReference type="SMART" id="SM00065">
    <property type="entry name" value="GAF"/>
    <property type="match status" value="3"/>
</dbReference>
<feature type="domain" description="PDEase" evidence="7">
    <location>
        <begin position="820"/>
        <end position="1142"/>
    </location>
</feature>
<dbReference type="OMA" id="RANGMAY"/>
<keyword evidence="9" id="KW-1185">Reference proteome</keyword>
<dbReference type="SMR" id="A2DV74"/>
<evidence type="ECO:0000256" key="6">
    <source>
        <dbReference type="PIRSR" id="PIRSR623088-3"/>
    </source>
</evidence>
<evidence type="ECO:0000256" key="1">
    <source>
        <dbReference type="ARBA" id="ARBA00022535"/>
    </source>
</evidence>
<dbReference type="VEuPathDB" id="TrichDB:TVAGG3_0630960"/>
<reference evidence="8" key="1">
    <citation type="submission" date="2006-10" db="EMBL/GenBank/DDBJ databases">
        <authorList>
            <person name="Amadeo P."/>
            <person name="Zhao Q."/>
            <person name="Wortman J."/>
            <person name="Fraser-Liggett C."/>
            <person name="Carlton J."/>
        </authorList>
    </citation>
    <scope>NUCLEOTIDE SEQUENCE</scope>
    <source>
        <strain evidence="8">G3</strain>
    </source>
</reference>
<dbReference type="VEuPathDB" id="TrichDB:TVAG_405840"/>
<dbReference type="PANTHER" id="PTHR11347">
    <property type="entry name" value="CYCLIC NUCLEOTIDE PHOSPHODIESTERASE"/>
    <property type="match status" value="1"/>
</dbReference>
<gene>
    <name evidence="8" type="ORF">TVAG_405840</name>
</gene>
<dbReference type="Gene3D" id="1.10.1300.10">
    <property type="entry name" value="3'5'-cyclic nucleotide phosphodiesterase, catalytic domain"/>
    <property type="match status" value="1"/>
</dbReference>
<dbReference type="OrthoDB" id="74705at2759"/>
<feature type="binding site" evidence="6">
    <location>
        <position position="939"/>
    </location>
    <ligand>
        <name>Zn(2+)</name>
        <dbReference type="ChEBI" id="CHEBI:29105"/>
        <label>1</label>
    </ligand>
</feature>
<keyword evidence="1" id="KW-0140">cGMP</keyword>
<name>A2DV74_TRIV3</name>
<evidence type="ECO:0000313" key="9">
    <source>
        <dbReference type="Proteomes" id="UP000001542"/>
    </source>
</evidence>
<dbReference type="Gene3D" id="3.30.450.40">
    <property type="match status" value="4"/>
</dbReference>
<dbReference type="Pfam" id="PF01590">
    <property type="entry name" value="GAF"/>
    <property type="match status" value="1"/>
</dbReference>
<dbReference type="InParanoid" id="A2DV74"/>
<evidence type="ECO:0000259" key="7">
    <source>
        <dbReference type="PROSITE" id="PS51845"/>
    </source>
</evidence>
<sequence length="1142" mass="130272">MKVVKQIGKAGEKKSLVNELISLNPISSVVITETHPLVNLYDDTNPPPQPVDQFAPYLSRKISRKRQEKISKIKGPQTKESPTFALTAQRQSRAHTAIGGRYQPDNALPPIGLFDDRQKTQQNSQNLQLHLKMEETFDKIASSSASVALHKLVESTLQIYFLADQVLYFHDISSVKVLYCPSNTTSFPHGTGIAGYTQFTREIVNIPIASEYASFNPLNESAQIKKDSHILAFPLFDFSNNVKAVIEVIRSKESPLFNDNDIKFAEYFQNKCKLYSRWLFQPLLDDTFASELIQTCRLKQFVQLITEKLTKLFFCRRAEIWRYNSQDNQFVTFTMSSDYPVTVPLSELGIAGYSLRHEVPISCVTARIHSAYVEKADGNGDYSVLSIPVRDPDNRYVYAVVLRGKRNPQFFTDNDEKILSRIIPYIIASLNSAFVAEKNHHDLEDAIRQQKRLRSLLEVAEILSGDLQIDSLIPKIMSRACDLVKADRCSLFMANEAKDKLITTFTGGLKNAIEIPFNAGIVGYTATTGEILNIKDAYEDPRFNRATDLKTGYRTLTLLCVPIFDHKGNVRGVTEMINKLDGTFTEEDVKLIQIFNVFTGISLENAQLYRASIELSVQLKTFMDLSVSVTQTQAIKKILEDIIKNTRQVIGAVTAELYLYEDEGISAKPVVVDEDIQTKVELYEEKKKKEDDENSLGVKKLIIKRLMAGKDSNEEEVNSNESMKKQVIEKALNIKTGIVENDEKQPEKSLMVTPILGSDKSTYGVVLMQWKKNQQKFSIDDLRLLESYSVFLSISLERTKLKSIAQMNSSEVEIQTWLNPNERKLTQIPQKLSLTNEESNSIFSFDYNPEIYKGIGFFKIVFSLFNYFTLLDEFKINAETMYHFLHNLRDSYNVVPYHNWMHAVDVTQFIAVLIIKTGLDKILTKFEILSLLVASLCHDANHDGFSNTYNINAQTPLGILFKNQSVMETHHCSVSIGIITREECNIFSHIKEKEIQRMWQYFIELILSTDMAQHFIFIDRAKKLLGSHSEWFTSQENRLLVMCLLIKIADISNVARKFETADRWCAILCEEFFRQGDLERANGMAYSSPMNDREHLNKAASQLGFYKNVCLPLFDIASQIVGGMDDVVEQVRSNMKVWEERK</sequence>
<dbReference type="GO" id="GO:0004115">
    <property type="term" value="F:3',5'-cyclic-AMP phosphodiesterase activity"/>
    <property type="evidence" value="ECO:0000318"/>
    <property type="project" value="GO_Central"/>
</dbReference>
<dbReference type="CDD" id="cd00077">
    <property type="entry name" value="HDc"/>
    <property type="match status" value="1"/>
</dbReference>
<accession>A2DV74</accession>
<dbReference type="Proteomes" id="UP000001542">
    <property type="component" value="Unassembled WGS sequence"/>
</dbReference>
<dbReference type="InterPro" id="IPR036971">
    <property type="entry name" value="PDEase_catalytic_dom_sf"/>
</dbReference>
<dbReference type="eggNOG" id="KOG3689">
    <property type="taxonomic scope" value="Eukaryota"/>
</dbReference>
<dbReference type="InterPro" id="IPR029016">
    <property type="entry name" value="GAF-like_dom_sf"/>
</dbReference>
<feature type="binding site" evidence="5">
    <location>
        <position position="1050"/>
    </location>
    <ligand>
        <name>AMP</name>
        <dbReference type="ChEBI" id="CHEBI:456215"/>
    </ligand>
</feature>
<dbReference type="GO" id="GO:0047555">
    <property type="term" value="F:3',5'-cyclic-GMP phosphodiesterase activity"/>
    <property type="evidence" value="ECO:0000318"/>
    <property type="project" value="GO_Central"/>
</dbReference>
<feature type="binding site" evidence="5">
    <location>
        <begin position="898"/>
        <end position="902"/>
    </location>
    <ligand>
        <name>AMP</name>
        <dbReference type="ChEBI" id="CHEBI:456215"/>
    </ligand>
</feature>
<feature type="binding site" evidence="6">
    <location>
        <position position="939"/>
    </location>
    <ligand>
        <name>Zn(2+)</name>
        <dbReference type="ChEBI" id="CHEBI:29105"/>
        <label>2</label>
    </ligand>
</feature>
<protein>
    <submittedName>
        <fullName evidence="8">3'5'-cyclic nucleotide phosphodiesterase family protein</fullName>
    </submittedName>
</protein>
<dbReference type="STRING" id="5722.A2DV74"/>
<reference evidence="8" key="2">
    <citation type="journal article" date="2007" name="Science">
        <title>Draft genome sequence of the sexually transmitted pathogen Trichomonas vaginalis.</title>
        <authorList>
            <person name="Carlton J.M."/>
            <person name="Hirt R.P."/>
            <person name="Silva J.C."/>
            <person name="Delcher A.L."/>
            <person name="Schatz M."/>
            <person name="Zhao Q."/>
            <person name="Wortman J.R."/>
            <person name="Bidwell S.L."/>
            <person name="Alsmark U.C.M."/>
            <person name="Besteiro S."/>
            <person name="Sicheritz-Ponten T."/>
            <person name="Noel C.J."/>
            <person name="Dacks J.B."/>
            <person name="Foster P.G."/>
            <person name="Simillion C."/>
            <person name="Van de Peer Y."/>
            <person name="Miranda-Saavedra D."/>
            <person name="Barton G.J."/>
            <person name="Westrop G.D."/>
            <person name="Mueller S."/>
            <person name="Dessi D."/>
            <person name="Fiori P.L."/>
            <person name="Ren Q."/>
            <person name="Paulsen I."/>
            <person name="Zhang H."/>
            <person name="Bastida-Corcuera F.D."/>
            <person name="Simoes-Barbosa A."/>
            <person name="Brown M.T."/>
            <person name="Hayes R.D."/>
            <person name="Mukherjee M."/>
            <person name="Okumura C.Y."/>
            <person name="Schneider R."/>
            <person name="Smith A.J."/>
            <person name="Vanacova S."/>
            <person name="Villalvazo M."/>
            <person name="Haas B.J."/>
            <person name="Pertea M."/>
            <person name="Feldblyum T.V."/>
            <person name="Utterback T.R."/>
            <person name="Shu C.L."/>
            <person name="Osoegawa K."/>
            <person name="de Jong P.J."/>
            <person name="Hrdy I."/>
            <person name="Horvathova L."/>
            <person name="Zubacova Z."/>
            <person name="Dolezal P."/>
            <person name="Malik S.B."/>
            <person name="Logsdon J.M. Jr."/>
            <person name="Henze K."/>
            <person name="Gupta A."/>
            <person name="Wang C.C."/>
            <person name="Dunne R.L."/>
            <person name="Upcroft J.A."/>
            <person name="Upcroft P."/>
            <person name="White O."/>
            <person name="Salzberg S.L."/>
            <person name="Tang P."/>
            <person name="Chiu C.-H."/>
            <person name="Lee Y.-S."/>
            <person name="Embley T.M."/>
            <person name="Coombs G.H."/>
            <person name="Mottram J.C."/>
            <person name="Tachezy J."/>
            <person name="Fraser-Liggett C.M."/>
            <person name="Johnson P.J."/>
        </authorList>
    </citation>
    <scope>NUCLEOTIDE SEQUENCE [LARGE SCALE GENOMIC DNA]</scope>
    <source>
        <strain evidence="8">G3</strain>
    </source>
</reference>
<dbReference type="SUPFAM" id="SSF55781">
    <property type="entry name" value="GAF domain-like"/>
    <property type="match status" value="4"/>
</dbReference>
<dbReference type="RefSeq" id="XP_001327893.1">
    <property type="nucleotide sequence ID" value="XM_001327858.1"/>
</dbReference>
<keyword evidence="3" id="KW-0378">Hydrolase</keyword>
<evidence type="ECO:0000313" key="8">
    <source>
        <dbReference type="EMBL" id="EAY15670.1"/>
    </source>
</evidence>
<dbReference type="InterPro" id="IPR002073">
    <property type="entry name" value="PDEase_catalytic_dom"/>
</dbReference>
<dbReference type="PROSITE" id="PS51845">
    <property type="entry name" value="PDEASE_I_2"/>
    <property type="match status" value="1"/>
</dbReference>
<feature type="active site" description="Proton donor" evidence="4">
    <location>
        <position position="898"/>
    </location>
</feature>
<dbReference type="InterPro" id="IPR003607">
    <property type="entry name" value="HD/PDEase_dom"/>
</dbReference>
<proteinExistence type="predicted"/>
<dbReference type="SUPFAM" id="SSF109604">
    <property type="entry name" value="HD-domain/PDEase-like"/>
    <property type="match status" value="1"/>
</dbReference>
<dbReference type="GO" id="GO:0141162">
    <property type="term" value="P:negative regulation of cAMP/PKA signal transduction"/>
    <property type="evidence" value="ECO:0000318"/>
    <property type="project" value="GO_Central"/>
</dbReference>
<evidence type="ECO:0000256" key="4">
    <source>
        <dbReference type="PIRSR" id="PIRSR623088-1"/>
    </source>
</evidence>
<dbReference type="KEGG" id="tva:4773667"/>